<evidence type="ECO:0000256" key="1">
    <source>
        <dbReference type="ARBA" id="ARBA00004239"/>
    </source>
</evidence>
<dbReference type="Pfam" id="PF01079">
    <property type="entry name" value="Hint"/>
    <property type="match status" value="1"/>
</dbReference>
<evidence type="ECO:0000313" key="7">
    <source>
        <dbReference type="Proteomes" id="UP000887540"/>
    </source>
</evidence>
<dbReference type="SUPFAM" id="SSF51294">
    <property type="entry name" value="Hedgehog/intein (Hint) domain"/>
    <property type="match status" value="1"/>
</dbReference>
<evidence type="ECO:0000256" key="4">
    <source>
        <dbReference type="SAM" id="MobiDB-lite"/>
    </source>
</evidence>
<dbReference type="PROSITE" id="PS50817">
    <property type="entry name" value="INTEIN_N_TER"/>
    <property type="match status" value="1"/>
</dbReference>
<keyword evidence="7" id="KW-1185">Reference proteome</keyword>
<evidence type="ECO:0000313" key="8">
    <source>
        <dbReference type="WBParaSite" id="ACRNAN_scaffold858.g30415.t1"/>
    </source>
</evidence>
<feature type="compositionally biased region" description="Gly residues" evidence="4">
    <location>
        <begin position="281"/>
        <end position="310"/>
    </location>
</feature>
<feature type="compositionally biased region" description="Pro residues" evidence="4">
    <location>
        <begin position="677"/>
        <end position="708"/>
    </location>
</feature>
<evidence type="ECO:0000259" key="5">
    <source>
        <dbReference type="SMART" id="SM00305"/>
    </source>
</evidence>
<dbReference type="PRINTS" id="PR00632">
    <property type="entry name" value="SONICHHOG"/>
</dbReference>
<dbReference type="Gene3D" id="2.170.16.10">
    <property type="entry name" value="Hedgehog/Intein (Hint) domain"/>
    <property type="match status" value="1"/>
</dbReference>
<dbReference type="PANTHER" id="PTHR46706:SF12">
    <property type="entry name" value="PROTEIN QUA-1-RELATED"/>
    <property type="match status" value="1"/>
</dbReference>
<protein>
    <submittedName>
        <fullName evidence="8">Hint domain-containing protein</fullName>
    </submittedName>
</protein>
<feature type="compositionally biased region" description="Polar residues" evidence="4">
    <location>
        <begin position="756"/>
        <end position="771"/>
    </location>
</feature>
<dbReference type="InterPro" id="IPR006141">
    <property type="entry name" value="Intein_N"/>
</dbReference>
<feature type="compositionally biased region" description="Basic and acidic residues" evidence="4">
    <location>
        <begin position="502"/>
        <end position="537"/>
    </location>
</feature>
<dbReference type="GO" id="GO:0016539">
    <property type="term" value="P:intein-mediated protein splicing"/>
    <property type="evidence" value="ECO:0007669"/>
    <property type="project" value="InterPro"/>
</dbReference>
<dbReference type="GO" id="GO:0007267">
    <property type="term" value="P:cell-cell signaling"/>
    <property type="evidence" value="ECO:0007669"/>
    <property type="project" value="InterPro"/>
</dbReference>
<sequence>MHPCVVKLSLCGYDGLACNYDREQPSCGGKKNFVAHVNQITPTGPVAHTCCEVANGSPESVPGHDANDCFVYELPDGTPPTDEELAKFVHNSAESDNEQFTLLKNAQQVPQEFDGYIGYRMRLFMLKNKAPPMLIVKAIERLPEGYRITICRPRCNKLNKEEKVRPDERTEITGDVEGSLKPDEWAAAAWSKWSESKFHNYTVTKWSNWTRPKNVEPKHITIQGDQFALSNSPAENQQNSKEKETPDNKNKDSNFNINVVATGGKGGAGGVGGTNIFVQPGGPGNGSVVGSGGPGDGSVGAPGGNQGADGNGKKKHGDGGDGDDEDLLHGLGGGKGKGNKSGDDSDQENDNLGKHSNPKFGGKSNKSPGSDEENPNGDDGSRGQKNLGHDKKKHGNKNANNGEPNDSDGSDNENLSPDDAGPSSKHRKNNNRNNGENGKSDNDPIGDDDSGNQNKLGNGVDQDANRTIHVKIGPRDGAENGSRNNPKKGGRFGIHGDAISDEFAKLPKESDEQHKSHSGGDRSQLENSNGDREKESGLPESDASGSGEGHAKNLRDKLRRGDKNKKHRDGDKNGTLTVVFDSGERNRPGTGGRGDSIEQILGEDKNGSSKGSGGGQGNELSSEKSTGLENSGENDRFNSSGLNSTHEIDRNGPPAHKVGTLMNKVNMLGIHQMRPVPSEPSHPIPSPPAEQPSNPQPVHIPDPAPAPTAPNGGEPHQPANTPPADGGSPPTNTHQADEGGPSANTNQEGGGDPPEDTSQADGGSPPADTNQEGGGDPAFKQEDVGVGVKASGVKTKAASDSGGGLNAGGVFDGLTKLSCFAGETQVRTPSGYKSIEELEVGDMVLVPASGNLVKYERVEMFYHRDPEKTVQFLTMYTKSGRSLSLTALHLLPFGNCLEMQRDNMDIERVQEMLSKSRFAHKAKVGDCLLSMNEDGKLYVDEIVKIGRKVSKGIYSPMTVEGAIVANDVLASCFSQIESHSIQKLAYDVLIGTYNIFGYMRGATYETVQKDIPSMLNYVHKLSSFILPFAKY</sequence>
<keyword evidence="3" id="KW-0732">Signal</keyword>
<feature type="domain" description="Hint" evidence="6">
    <location>
        <begin position="817"/>
        <end position="932"/>
    </location>
</feature>
<feature type="region of interest" description="Disordered" evidence="4">
    <location>
        <begin position="274"/>
        <end position="782"/>
    </location>
</feature>
<evidence type="ECO:0000256" key="3">
    <source>
        <dbReference type="ARBA" id="ARBA00022729"/>
    </source>
</evidence>
<dbReference type="InterPro" id="IPR052140">
    <property type="entry name" value="Dev_Signal_Hedgehog-like"/>
</dbReference>
<proteinExistence type="predicted"/>
<reference evidence="8" key="1">
    <citation type="submission" date="2022-11" db="UniProtKB">
        <authorList>
            <consortium name="WormBaseParasite"/>
        </authorList>
    </citation>
    <scope>IDENTIFICATION</scope>
</reference>
<dbReference type="AlphaFoldDB" id="A0A914EIL1"/>
<dbReference type="InterPro" id="IPR003586">
    <property type="entry name" value="Hint_dom_C"/>
</dbReference>
<evidence type="ECO:0000259" key="6">
    <source>
        <dbReference type="SMART" id="SM00306"/>
    </source>
</evidence>
<feature type="region of interest" description="Disordered" evidence="4">
    <location>
        <begin position="225"/>
        <end position="260"/>
    </location>
</feature>
<dbReference type="Proteomes" id="UP000887540">
    <property type="component" value="Unplaced"/>
</dbReference>
<dbReference type="InterPro" id="IPR036844">
    <property type="entry name" value="Hint_dom_sf"/>
</dbReference>
<dbReference type="InterPro" id="IPR001767">
    <property type="entry name" value="Hedgehog_Hint"/>
</dbReference>
<dbReference type="GO" id="GO:0016540">
    <property type="term" value="P:protein autoprocessing"/>
    <property type="evidence" value="ECO:0007669"/>
    <property type="project" value="InterPro"/>
</dbReference>
<dbReference type="InterPro" id="IPR001657">
    <property type="entry name" value="Hedgehog"/>
</dbReference>
<name>A0A914EIL1_9BILA</name>
<feature type="domain" description="Hint" evidence="5">
    <location>
        <begin position="934"/>
        <end position="978"/>
    </location>
</feature>
<dbReference type="SMART" id="SM00306">
    <property type="entry name" value="HintN"/>
    <property type="match status" value="1"/>
</dbReference>
<dbReference type="PANTHER" id="PTHR46706">
    <property type="entry name" value="PROTEIN QUA-1-RELATED"/>
    <property type="match status" value="1"/>
</dbReference>
<accession>A0A914EIL1</accession>
<feature type="compositionally biased region" description="Basic and acidic residues" evidence="4">
    <location>
        <begin position="240"/>
        <end position="252"/>
    </location>
</feature>
<dbReference type="CDD" id="cd00081">
    <property type="entry name" value="Hint"/>
    <property type="match status" value="1"/>
</dbReference>
<dbReference type="SMART" id="SM00305">
    <property type="entry name" value="HintC"/>
    <property type="match status" value="1"/>
</dbReference>
<feature type="compositionally biased region" description="Polar residues" evidence="4">
    <location>
        <begin position="228"/>
        <end position="239"/>
    </location>
</feature>
<keyword evidence="2" id="KW-0217">Developmental protein</keyword>
<organism evidence="7 8">
    <name type="scientific">Acrobeloides nanus</name>
    <dbReference type="NCBI Taxonomy" id="290746"/>
    <lineage>
        <taxon>Eukaryota</taxon>
        <taxon>Metazoa</taxon>
        <taxon>Ecdysozoa</taxon>
        <taxon>Nematoda</taxon>
        <taxon>Chromadorea</taxon>
        <taxon>Rhabditida</taxon>
        <taxon>Tylenchina</taxon>
        <taxon>Cephalobomorpha</taxon>
        <taxon>Cephaloboidea</taxon>
        <taxon>Cephalobidae</taxon>
        <taxon>Acrobeloides</taxon>
    </lineage>
</organism>
<comment type="subcellular location">
    <subcellularLocation>
        <location evidence="1">Secreted</location>
        <location evidence="1">Extracellular space</location>
    </subcellularLocation>
</comment>
<dbReference type="InterPro" id="IPR003587">
    <property type="entry name" value="Hint_dom_N"/>
</dbReference>
<dbReference type="WBParaSite" id="ACRNAN_scaffold858.g30415.t1">
    <property type="protein sequence ID" value="ACRNAN_scaffold858.g30415.t1"/>
    <property type="gene ID" value="ACRNAN_scaffold858.g30415"/>
</dbReference>
<evidence type="ECO:0000256" key="2">
    <source>
        <dbReference type="ARBA" id="ARBA00022473"/>
    </source>
</evidence>
<dbReference type="GO" id="GO:0005576">
    <property type="term" value="C:extracellular region"/>
    <property type="evidence" value="ECO:0007669"/>
    <property type="project" value="UniProtKB-SubCell"/>
</dbReference>
<feature type="compositionally biased region" description="Basic and acidic residues" evidence="4">
    <location>
        <begin position="549"/>
        <end position="561"/>
    </location>
</feature>
<feature type="compositionally biased region" description="Polar residues" evidence="4">
    <location>
        <begin position="623"/>
        <end position="645"/>
    </location>
</feature>
<dbReference type="GO" id="GO:0048731">
    <property type="term" value="P:system development"/>
    <property type="evidence" value="ECO:0007669"/>
    <property type="project" value="UniProtKB-ARBA"/>
</dbReference>